<evidence type="ECO:0008006" key="3">
    <source>
        <dbReference type="Google" id="ProtNLM"/>
    </source>
</evidence>
<comment type="caution">
    <text evidence="1">The sequence shown here is derived from an EMBL/GenBank/DDBJ whole genome shotgun (WGS) entry which is preliminary data.</text>
</comment>
<sequence length="71" mass="8185">MVEVYRTNVEQSEHANALLLQFNKLFPCYEVNFDLDDCDRILRVESNSTAIEVQEIISVLQDYGFSAEVLV</sequence>
<accession>A0A419S3Q7</accession>
<dbReference type="OrthoDB" id="1036397at2"/>
<evidence type="ECO:0000313" key="1">
    <source>
        <dbReference type="EMBL" id="RKD14279.1"/>
    </source>
</evidence>
<organism evidence="1 2">
    <name type="scientific">Pelobium manganitolerans</name>
    <dbReference type="NCBI Taxonomy" id="1842495"/>
    <lineage>
        <taxon>Bacteria</taxon>
        <taxon>Pseudomonadati</taxon>
        <taxon>Bacteroidota</taxon>
        <taxon>Sphingobacteriia</taxon>
        <taxon>Sphingobacteriales</taxon>
        <taxon>Sphingobacteriaceae</taxon>
        <taxon>Pelobium</taxon>
    </lineage>
</organism>
<gene>
    <name evidence="1" type="ORF">BCY91_07260</name>
</gene>
<dbReference type="Proteomes" id="UP000283433">
    <property type="component" value="Unassembled WGS sequence"/>
</dbReference>
<protein>
    <recommendedName>
        <fullName evidence="3">Methyltransferase type 11</fullName>
    </recommendedName>
</protein>
<dbReference type="RefSeq" id="WP_120182280.1">
    <property type="nucleotide sequence ID" value="NZ_MBTA01000026.1"/>
</dbReference>
<evidence type="ECO:0000313" key="2">
    <source>
        <dbReference type="Proteomes" id="UP000283433"/>
    </source>
</evidence>
<dbReference type="AlphaFoldDB" id="A0A419S3Q7"/>
<proteinExistence type="predicted"/>
<reference evidence="1 2" key="1">
    <citation type="submission" date="2016-07" db="EMBL/GenBank/DDBJ databases">
        <title>Genome of Pelobium manganitolerans.</title>
        <authorList>
            <person name="Wu S."/>
            <person name="Wang G."/>
        </authorList>
    </citation>
    <scope>NUCLEOTIDE SEQUENCE [LARGE SCALE GENOMIC DNA]</scope>
    <source>
        <strain evidence="1 2">YS-25</strain>
    </source>
</reference>
<dbReference type="EMBL" id="MBTA01000026">
    <property type="protein sequence ID" value="RKD14279.1"/>
    <property type="molecule type" value="Genomic_DNA"/>
</dbReference>
<keyword evidence="2" id="KW-1185">Reference proteome</keyword>
<name>A0A419S3Q7_9SPHI</name>